<dbReference type="AlphaFoldDB" id="J3JH33"/>
<reference evidence="1 2" key="1">
    <citation type="journal article" date="2012" name="J. Bacteriol.">
        <title>Draft Genome Sequence of the Extremely Halophilic Archaeon Halogranum salarium B-1T.</title>
        <authorList>
            <person name="Kim K.K."/>
            <person name="Lee K.C."/>
            <person name="Lee J.S."/>
        </authorList>
    </citation>
    <scope>NUCLEOTIDE SEQUENCE [LARGE SCALE GENOMIC DNA]</scope>
    <source>
        <strain evidence="1 2">B-1</strain>
    </source>
</reference>
<dbReference type="OrthoDB" id="203217at2157"/>
<dbReference type="Proteomes" id="UP000007813">
    <property type="component" value="Unassembled WGS sequence"/>
</dbReference>
<name>J3JH33_9EURY</name>
<proteinExistence type="predicted"/>
<accession>J3JH33</accession>
<dbReference type="Pfam" id="PF23955">
    <property type="entry name" value="DUF7284"/>
    <property type="match status" value="1"/>
</dbReference>
<dbReference type="EMBL" id="ALJD01000003">
    <property type="protein sequence ID" value="EJN60639.1"/>
    <property type="molecule type" value="Genomic_DNA"/>
</dbReference>
<evidence type="ECO:0000313" key="2">
    <source>
        <dbReference type="Proteomes" id="UP000007813"/>
    </source>
</evidence>
<dbReference type="RefSeq" id="WP_009366357.1">
    <property type="nucleotide sequence ID" value="NZ_ALJD01000003.1"/>
</dbReference>
<dbReference type="PATRIC" id="fig|1210908.3.peg.1186"/>
<dbReference type="InterPro" id="IPR055708">
    <property type="entry name" value="DUF7284"/>
</dbReference>
<comment type="caution">
    <text evidence="1">The sequence shown here is derived from an EMBL/GenBank/DDBJ whole genome shotgun (WGS) entry which is preliminary data.</text>
</comment>
<protein>
    <submittedName>
        <fullName evidence="1">Uncharacterized protein</fullName>
    </submittedName>
</protein>
<organism evidence="1 2">
    <name type="scientific">Halogranum salarium B-1</name>
    <dbReference type="NCBI Taxonomy" id="1210908"/>
    <lineage>
        <taxon>Archaea</taxon>
        <taxon>Methanobacteriati</taxon>
        <taxon>Methanobacteriota</taxon>
        <taxon>Stenosarchaea group</taxon>
        <taxon>Halobacteria</taxon>
        <taxon>Halobacteriales</taxon>
        <taxon>Haloferacaceae</taxon>
    </lineage>
</organism>
<sequence>MTSTVLDVALCLLLVSAAAVTLVTVPGGESERTADARTDGRANAVATTLTTSTTTVNYSLEPGATRADDRLVSFPTTSGPEFERSSHGTYAGLLADAAVGGLTVDGEPLTHTDDGFRDAIRTRTESEVAHDGVQLLVRWEPYRGAHLRGCVTAGPSPPSGATVHAATVTVPSGLAATRDGARVAATESGYAGVAGVVAANVVEGLFPADDLRFALRGDYPVSHLARYRYLRAGERYGVAVVDEDGTVVPAEANERLTAAVADAVERDLERSFETPSEAAASVRVTEVQVVVRTWSV</sequence>
<dbReference type="eggNOG" id="arCOG06291">
    <property type="taxonomic scope" value="Archaea"/>
</dbReference>
<gene>
    <name evidence="1" type="ORF">HSB1_12420</name>
</gene>
<evidence type="ECO:0000313" key="1">
    <source>
        <dbReference type="EMBL" id="EJN60639.1"/>
    </source>
</evidence>